<accession>A0A0L7LNK7</accession>
<dbReference type="EMBL" id="JTDY01000529">
    <property type="protein sequence ID" value="KOB76791.1"/>
    <property type="molecule type" value="Genomic_DNA"/>
</dbReference>
<dbReference type="InterPro" id="IPR036291">
    <property type="entry name" value="NAD(P)-bd_dom_sf"/>
</dbReference>
<name>A0A0L7LNK7_OPEBR</name>
<dbReference type="CDD" id="cd05195">
    <property type="entry name" value="enoyl_red"/>
    <property type="match status" value="1"/>
</dbReference>
<evidence type="ECO:0000259" key="1">
    <source>
        <dbReference type="SMART" id="SM00829"/>
    </source>
</evidence>
<dbReference type="SUPFAM" id="SSF51735">
    <property type="entry name" value="NAD(P)-binding Rossmann-fold domains"/>
    <property type="match status" value="1"/>
</dbReference>
<dbReference type="GO" id="GO:0006633">
    <property type="term" value="P:fatty acid biosynthetic process"/>
    <property type="evidence" value="ECO:0007669"/>
    <property type="project" value="TreeGrafter"/>
</dbReference>
<proteinExistence type="predicted"/>
<dbReference type="AlphaFoldDB" id="A0A0L7LNK7"/>
<dbReference type="Gene3D" id="3.90.180.10">
    <property type="entry name" value="Medium-chain alcohol dehydrogenases, catalytic domain"/>
    <property type="match status" value="1"/>
</dbReference>
<dbReference type="GO" id="GO:0004312">
    <property type="term" value="F:fatty acid synthase activity"/>
    <property type="evidence" value="ECO:0007669"/>
    <property type="project" value="TreeGrafter"/>
</dbReference>
<dbReference type="GO" id="GO:0016491">
    <property type="term" value="F:oxidoreductase activity"/>
    <property type="evidence" value="ECO:0007669"/>
    <property type="project" value="InterPro"/>
</dbReference>
<comment type="caution">
    <text evidence="2">The sequence shown here is derived from an EMBL/GenBank/DDBJ whole genome shotgun (WGS) entry which is preliminary data.</text>
</comment>
<reference evidence="2 3" key="1">
    <citation type="journal article" date="2015" name="Genome Biol. Evol.">
        <title>The genome of winter moth (Operophtera brumata) provides a genomic perspective on sexual dimorphism and phenology.</title>
        <authorList>
            <person name="Derks M.F."/>
            <person name="Smit S."/>
            <person name="Salis L."/>
            <person name="Schijlen E."/>
            <person name="Bossers A."/>
            <person name="Mateman C."/>
            <person name="Pijl A.S."/>
            <person name="de Ridder D."/>
            <person name="Groenen M.A."/>
            <person name="Visser M.E."/>
            <person name="Megens H.J."/>
        </authorList>
    </citation>
    <scope>NUCLEOTIDE SEQUENCE [LARGE SCALE GENOMIC DNA]</scope>
    <source>
        <strain evidence="2">WM2013NL</strain>
        <tissue evidence="2">Head and thorax</tissue>
    </source>
</reference>
<sequence>MSSGEKVMGLVSEGAIANNVEADPELLWPVPEHWTLEDAATVPLPYTLAYYCLGIRCRLFNGMSVFIVGGSGALGQALITVCLAADCTVYTSVKKNITHTGTSGTSFQDMIRINTKDKRCNIVINCLSGKIREAAMKCVGYDSNFLDLSDFDMKNNEDFGMKYLILSTHYKAKLQAMLSEGIAKGYVRPLTRVVYSPVNVTKAFRLLSSYNHKGKVLLKMNNLDYLNQQLKYSKKKPSIYRSWNKLNVTIKISSDNLQTEKGCGNLMEEAKKLGPIQGIFIVQDLTDAASLESENVAEKFNNMASIVAKLDLTSRSASNELEQFVVISYSGNNVTDELMVSVTNAICSARKEISLPALSFHIGLLNELDETNPEKTRSSLAANFNALETCLKLNYTNVKSYNPNKRTSDFLHTVSTFTGTNHND</sequence>
<dbReference type="Gene3D" id="3.40.50.720">
    <property type="entry name" value="NAD(P)-binding Rossmann-like Domain"/>
    <property type="match status" value="1"/>
</dbReference>
<dbReference type="Proteomes" id="UP000037510">
    <property type="component" value="Unassembled WGS sequence"/>
</dbReference>
<dbReference type="PANTHER" id="PTHR43775">
    <property type="entry name" value="FATTY ACID SYNTHASE"/>
    <property type="match status" value="1"/>
</dbReference>
<dbReference type="STRING" id="104452.A0A0L7LNK7"/>
<protein>
    <recommendedName>
        <fullName evidence="1">Enoyl reductase (ER) domain-containing protein</fullName>
    </recommendedName>
</protein>
<dbReference type="InterPro" id="IPR050091">
    <property type="entry name" value="PKS_NRPS_Biosynth_Enz"/>
</dbReference>
<dbReference type="PANTHER" id="PTHR43775:SF23">
    <property type="entry name" value="FATTY ACID SYNTHASE 3"/>
    <property type="match status" value="1"/>
</dbReference>
<dbReference type="SMART" id="SM00829">
    <property type="entry name" value="PKS_ER"/>
    <property type="match status" value="1"/>
</dbReference>
<dbReference type="InterPro" id="IPR020843">
    <property type="entry name" value="ER"/>
</dbReference>
<evidence type="ECO:0000313" key="3">
    <source>
        <dbReference type="Proteomes" id="UP000037510"/>
    </source>
</evidence>
<evidence type="ECO:0000313" key="2">
    <source>
        <dbReference type="EMBL" id="KOB76791.1"/>
    </source>
</evidence>
<gene>
    <name evidence="2" type="ORF">OBRU01_05234</name>
</gene>
<keyword evidence="3" id="KW-1185">Reference proteome</keyword>
<feature type="domain" description="Enoyl reductase (ER)" evidence="1">
    <location>
        <begin position="1"/>
        <end position="218"/>
    </location>
</feature>
<organism evidence="2 3">
    <name type="scientific">Operophtera brumata</name>
    <name type="common">Winter moth</name>
    <name type="synonym">Phalaena brumata</name>
    <dbReference type="NCBI Taxonomy" id="104452"/>
    <lineage>
        <taxon>Eukaryota</taxon>
        <taxon>Metazoa</taxon>
        <taxon>Ecdysozoa</taxon>
        <taxon>Arthropoda</taxon>
        <taxon>Hexapoda</taxon>
        <taxon>Insecta</taxon>
        <taxon>Pterygota</taxon>
        <taxon>Neoptera</taxon>
        <taxon>Endopterygota</taxon>
        <taxon>Lepidoptera</taxon>
        <taxon>Glossata</taxon>
        <taxon>Ditrysia</taxon>
        <taxon>Geometroidea</taxon>
        <taxon>Geometridae</taxon>
        <taxon>Larentiinae</taxon>
        <taxon>Operophtera</taxon>
    </lineage>
</organism>